<reference evidence="1" key="1">
    <citation type="submission" date="2015-12" db="EMBL/GenBank/DDBJ databases">
        <title>Gene expression during late stages of embryo sac development: a critical building block for successful pollen-pistil interactions.</title>
        <authorList>
            <person name="Liu Y."/>
            <person name="Joly V."/>
            <person name="Sabar M."/>
            <person name="Matton D.P."/>
        </authorList>
    </citation>
    <scope>NUCLEOTIDE SEQUENCE</scope>
</reference>
<organism evidence="1">
    <name type="scientific">Solanum chacoense</name>
    <name type="common">Chaco potato</name>
    <dbReference type="NCBI Taxonomy" id="4108"/>
    <lineage>
        <taxon>Eukaryota</taxon>
        <taxon>Viridiplantae</taxon>
        <taxon>Streptophyta</taxon>
        <taxon>Embryophyta</taxon>
        <taxon>Tracheophyta</taxon>
        <taxon>Spermatophyta</taxon>
        <taxon>Magnoliopsida</taxon>
        <taxon>eudicotyledons</taxon>
        <taxon>Gunneridae</taxon>
        <taxon>Pentapetalae</taxon>
        <taxon>asterids</taxon>
        <taxon>lamiids</taxon>
        <taxon>Solanales</taxon>
        <taxon>Solanaceae</taxon>
        <taxon>Solanoideae</taxon>
        <taxon>Solaneae</taxon>
        <taxon>Solanum</taxon>
    </lineage>
</organism>
<protein>
    <submittedName>
        <fullName evidence="1">Putative ovule protein</fullName>
    </submittedName>
</protein>
<dbReference type="AlphaFoldDB" id="A0A0V0I3M9"/>
<dbReference type="EMBL" id="GEDG01011591">
    <property type="protein sequence ID" value="JAP27043.1"/>
    <property type="molecule type" value="Transcribed_RNA"/>
</dbReference>
<name>A0A0V0I3M9_SOLCH</name>
<evidence type="ECO:0000313" key="1">
    <source>
        <dbReference type="EMBL" id="JAP27043.1"/>
    </source>
</evidence>
<proteinExistence type="predicted"/>
<sequence length="103" mass="11495">MAKIIYPWLAEMPSSWPAIVQFLESYIPLINTTMVRWKCLKGDSYKCNSGGGIGSNAFCIRDEHGDLVYVEAWKTDGYSALKAEVKGFKGALLHCLSHNLLLL</sequence>
<accession>A0A0V0I3M9</accession>